<feature type="compositionally biased region" description="Acidic residues" evidence="1">
    <location>
        <begin position="308"/>
        <end position="321"/>
    </location>
</feature>
<evidence type="ECO:0000313" key="4">
    <source>
        <dbReference type="Proteomes" id="UP000054937"/>
    </source>
</evidence>
<proteinExistence type="predicted"/>
<keyword evidence="2" id="KW-1133">Transmembrane helix</keyword>
<dbReference type="PANTHER" id="PTHR31600:SF2">
    <property type="entry name" value="GAMETE ENRICHED GENE 10 PROTEIN-RELATED"/>
    <property type="match status" value="1"/>
</dbReference>
<keyword evidence="4" id="KW-1185">Reference proteome</keyword>
<feature type="compositionally biased region" description="Low complexity" evidence="1">
    <location>
        <begin position="335"/>
        <end position="353"/>
    </location>
</feature>
<dbReference type="Proteomes" id="UP000054937">
    <property type="component" value="Unassembled WGS sequence"/>
</dbReference>
<protein>
    <recommendedName>
        <fullName evidence="5">Transmembrane protein</fullName>
    </recommendedName>
</protein>
<feature type="transmembrane region" description="Helical" evidence="2">
    <location>
        <begin position="622"/>
        <end position="646"/>
    </location>
</feature>
<dbReference type="EMBL" id="LDAU01000091">
    <property type="protein sequence ID" value="KRX06830.1"/>
    <property type="molecule type" value="Genomic_DNA"/>
</dbReference>
<feature type="compositionally biased region" description="Basic and acidic residues" evidence="1">
    <location>
        <begin position="322"/>
        <end position="332"/>
    </location>
</feature>
<feature type="transmembrane region" description="Helical" evidence="2">
    <location>
        <begin position="384"/>
        <end position="404"/>
    </location>
</feature>
<dbReference type="OMA" id="CEMDIDI"/>
<feature type="transmembrane region" description="Helical" evidence="2">
    <location>
        <begin position="117"/>
        <end position="138"/>
    </location>
</feature>
<feature type="compositionally biased region" description="Basic and acidic residues" evidence="1">
    <location>
        <begin position="286"/>
        <end position="307"/>
    </location>
</feature>
<reference evidence="3 4" key="1">
    <citation type="journal article" date="2015" name="Sci. Rep.">
        <title>Genome of the facultative scuticociliatosis pathogen Pseudocohnilembus persalinus provides insight into its virulence through horizontal gene transfer.</title>
        <authorList>
            <person name="Xiong J."/>
            <person name="Wang G."/>
            <person name="Cheng J."/>
            <person name="Tian M."/>
            <person name="Pan X."/>
            <person name="Warren A."/>
            <person name="Jiang C."/>
            <person name="Yuan D."/>
            <person name="Miao W."/>
        </authorList>
    </citation>
    <scope>NUCLEOTIDE SEQUENCE [LARGE SCALE GENOMIC DNA]</scope>
    <source>
        <strain evidence="3">36N120E</strain>
    </source>
</reference>
<organism evidence="3 4">
    <name type="scientific">Pseudocohnilembus persalinus</name>
    <name type="common">Ciliate</name>
    <dbReference type="NCBI Taxonomy" id="266149"/>
    <lineage>
        <taxon>Eukaryota</taxon>
        <taxon>Sar</taxon>
        <taxon>Alveolata</taxon>
        <taxon>Ciliophora</taxon>
        <taxon>Intramacronucleata</taxon>
        <taxon>Oligohymenophorea</taxon>
        <taxon>Scuticociliatia</taxon>
        <taxon>Philasterida</taxon>
        <taxon>Pseudocohnilembidae</taxon>
        <taxon>Pseudocohnilembus</taxon>
    </lineage>
</organism>
<evidence type="ECO:0000256" key="2">
    <source>
        <dbReference type="SAM" id="Phobius"/>
    </source>
</evidence>
<evidence type="ECO:0000313" key="3">
    <source>
        <dbReference type="EMBL" id="KRX06830.1"/>
    </source>
</evidence>
<feature type="transmembrane region" description="Helical" evidence="2">
    <location>
        <begin position="584"/>
        <end position="602"/>
    </location>
</feature>
<comment type="caution">
    <text evidence="3">The sequence shown here is derived from an EMBL/GenBank/DDBJ whole genome shotgun (WGS) entry which is preliminary data.</text>
</comment>
<feature type="region of interest" description="Disordered" evidence="1">
    <location>
        <begin position="286"/>
        <end position="353"/>
    </location>
</feature>
<name>A0A0V0QX78_PSEPJ</name>
<keyword evidence="2" id="KW-0472">Membrane</keyword>
<dbReference type="InParanoid" id="A0A0V0QX78"/>
<accession>A0A0V0QX78</accession>
<gene>
    <name evidence="3" type="ORF">PPERSA_11475</name>
</gene>
<sequence>MDVQFKIMQDVNTLASFYKTAQANELVLNFYNYDTSIYTDEFKISDAMILIFSATQNIGSGEFGSLEETGTYNSYLQDYHFIRYNAIFPIREEAGLNSAQFVDLYNGYVDQLIVLDITIRVIIMVVVISFIILIPIVWKIERHNQKIVIIFSHIKNVDINKFLRNIVRYEKKHLIELKPSVILQKIKEQELKEYQEQLQYLNGPDQLEKLNSNNFNNQYKIKVSNNQNINTPNLQALNNTNQLNQTNLSANISIRQNLLEDNKVIKDVDDIIMKNDIKVDLDEGENKQKIENKNENGSESENEKENENENEEDSLESQDETVDNKKKNDSKKISNKSSTNKNNPKLQQKNQKNLQEIDEMEEENYVESKNDKLQAQIKINKFSLIWKFVFFLSISLGYLIFDFFNSDNYISKIQYSLDHLKYLSQRPNGLLLLFAFLQREIDESKEQIYLGENMIDRFTEKIYEIENNLQSSITKDNFPNSFQQYIDNFKDFQNGKICEMDIDINEFDLNDYKVGDKNFQEVCEELLGSVLNKGIKAAILQIIETTRSYQSDYFDELDDLDKNSATYDDDLLDLQKEYTFKTQFRQLEALIYLIYPILNFLVNSYETSFQDFITSNSNTLKMYFIFLIIYQLVVYFLLWIPFWVTLRNKLMNSKRMVSIIPVSCIIDPKNKDLKEALVEGDIISKFRM</sequence>
<evidence type="ECO:0008006" key="5">
    <source>
        <dbReference type="Google" id="ProtNLM"/>
    </source>
</evidence>
<evidence type="ECO:0000256" key="1">
    <source>
        <dbReference type="SAM" id="MobiDB-lite"/>
    </source>
</evidence>
<dbReference type="PANTHER" id="PTHR31600">
    <property type="entry name" value="TINY MACROCYSTS PROTEIN B-RELATED"/>
    <property type="match status" value="1"/>
</dbReference>
<dbReference type="AlphaFoldDB" id="A0A0V0QX78"/>
<dbReference type="InterPro" id="IPR052994">
    <property type="entry name" value="Tiny_macrocysts_regulators"/>
</dbReference>
<keyword evidence="2" id="KW-0812">Transmembrane</keyword>